<reference evidence="2 3" key="1">
    <citation type="submission" date="2014-11" db="EMBL/GenBank/DDBJ databases">
        <title>Genome sequence of Pseudomonas tuomuerensis JCM 14085.</title>
        <authorList>
            <person name="Shin S.-K."/>
            <person name="Yi H."/>
        </authorList>
    </citation>
    <scope>NUCLEOTIDE SEQUENCE [LARGE SCALE GENOMIC DNA]</scope>
    <source>
        <strain evidence="2 3">JCM 14085</strain>
    </source>
</reference>
<feature type="chain" id="PRO_5002098562" description="DUF3617 domain-containing protein" evidence="1">
    <location>
        <begin position="23"/>
        <end position="177"/>
    </location>
</feature>
<organism evidence="2 3">
    <name type="scientific">Pseudomonas flexibilis</name>
    <dbReference type="NCBI Taxonomy" id="706570"/>
    <lineage>
        <taxon>Bacteria</taxon>
        <taxon>Pseudomonadati</taxon>
        <taxon>Pseudomonadota</taxon>
        <taxon>Gammaproteobacteria</taxon>
        <taxon>Pseudomonadales</taxon>
        <taxon>Pseudomonadaceae</taxon>
        <taxon>Pseudomonas</taxon>
    </lineage>
</organism>
<dbReference type="InterPro" id="IPR022061">
    <property type="entry name" value="DUF3617"/>
</dbReference>
<dbReference type="STRING" id="706570.PT85_14375"/>
<proteinExistence type="predicted"/>
<evidence type="ECO:0000313" key="2">
    <source>
        <dbReference type="EMBL" id="KHO63697.1"/>
    </source>
</evidence>
<dbReference type="RefSeq" id="WP_039607073.1">
    <property type="nucleotide sequence ID" value="NZ_FMUP01000004.1"/>
</dbReference>
<dbReference type="AlphaFoldDB" id="A0A0B3BWD6"/>
<evidence type="ECO:0000256" key="1">
    <source>
        <dbReference type="SAM" id="SignalP"/>
    </source>
</evidence>
<dbReference type="Proteomes" id="UP000030980">
    <property type="component" value="Unassembled WGS sequence"/>
</dbReference>
<accession>A0A0B3BWD6</accession>
<comment type="caution">
    <text evidence="2">The sequence shown here is derived from an EMBL/GenBank/DDBJ whole genome shotgun (WGS) entry which is preliminary data.</text>
</comment>
<protein>
    <recommendedName>
        <fullName evidence="4">DUF3617 domain-containing protein</fullName>
    </recommendedName>
</protein>
<evidence type="ECO:0000313" key="3">
    <source>
        <dbReference type="Proteomes" id="UP000030980"/>
    </source>
</evidence>
<dbReference type="Pfam" id="PF12276">
    <property type="entry name" value="DUF3617"/>
    <property type="match status" value="1"/>
</dbReference>
<sequence length="177" mass="19655">MPPSLRLPLAGALLCSSLTAQAMELLPGLWEFTPRNLEVDGQSLPDLDRLLVGLEHLSGVQREQLLDQLARQGVQLAGRAVQLCLDEARLRTTDFVLPQGSGCRPQLTERGERLWRFAFDCRDAQGEGETQFLSEREFVTRLDGRFALHTTRPGHGRLESHARWLGADCGSLAPRDG</sequence>
<dbReference type="OrthoDB" id="7003228at2"/>
<name>A0A0B3BWD6_9PSED</name>
<keyword evidence="3" id="KW-1185">Reference proteome</keyword>
<gene>
    <name evidence="2" type="ORF">PT85_14375</name>
</gene>
<feature type="signal peptide" evidence="1">
    <location>
        <begin position="1"/>
        <end position="22"/>
    </location>
</feature>
<dbReference type="EMBL" id="JTAK01000006">
    <property type="protein sequence ID" value="KHO63697.1"/>
    <property type="molecule type" value="Genomic_DNA"/>
</dbReference>
<keyword evidence="1" id="KW-0732">Signal</keyword>
<evidence type="ECO:0008006" key="4">
    <source>
        <dbReference type="Google" id="ProtNLM"/>
    </source>
</evidence>